<evidence type="ECO:0000313" key="6">
    <source>
        <dbReference type="Proteomes" id="UP000786875"/>
    </source>
</evidence>
<dbReference type="RefSeq" id="WP_214212473.1">
    <property type="nucleotide sequence ID" value="NZ_JABBFO010000002.1"/>
</dbReference>
<dbReference type="Proteomes" id="UP000786875">
    <property type="component" value="Unassembled WGS sequence"/>
</dbReference>
<proteinExistence type="predicted"/>
<dbReference type="InterPro" id="IPR011711">
    <property type="entry name" value="GntR_C"/>
</dbReference>
<evidence type="ECO:0000259" key="4">
    <source>
        <dbReference type="PROSITE" id="PS50949"/>
    </source>
</evidence>
<organism evidence="5 6">
    <name type="scientific">Rosenbergiella australiborealis</name>
    <dbReference type="NCBI Taxonomy" id="1544696"/>
    <lineage>
        <taxon>Bacteria</taxon>
        <taxon>Pseudomonadati</taxon>
        <taxon>Pseudomonadota</taxon>
        <taxon>Gammaproteobacteria</taxon>
        <taxon>Enterobacterales</taxon>
        <taxon>Erwiniaceae</taxon>
        <taxon>Rosenbergiella</taxon>
    </lineage>
</organism>
<dbReference type="Gene3D" id="1.20.120.530">
    <property type="entry name" value="GntR ligand-binding domain-like"/>
    <property type="match status" value="1"/>
</dbReference>
<dbReference type="Gene3D" id="1.10.10.10">
    <property type="entry name" value="Winged helix-like DNA-binding domain superfamily/Winged helix DNA-binding domain"/>
    <property type="match status" value="1"/>
</dbReference>
<gene>
    <name evidence="5" type="ORF">HGT73_04615</name>
</gene>
<dbReference type="InterPro" id="IPR000524">
    <property type="entry name" value="Tscrpt_reg_HTH_GntR"/>
</dbReference>
<dbReference type="CDD" id="cd07377">
    <property type="entry name" value="WHTH_GntR"/>
    <property type="match status" value="1"/>
</dbReference>
<evidence type="ECO:0000256" key="3">
    <source>
        <dbReference type="ARBA" id="ARBA00023163"/>
    </source>
</evidence>
<dbReference type="PROSITE" id="PS50949">
    <property type="entry name" value="HTH_GNTR"/>
    <property type="match status" value="1"/>
</dbReference>
<dbReference type="PRINTS" id="PR00035">
    <property type="entry name" value="HTHGNTR"/>
</dbReference>
<protein>
    <submittedName>
        <fullName evidence="5">GntR family transcriptional regulator</fullName>
    </submittedName>
</protein>
<sequence length="235" mass="27190">MSHPSNTQRREALADKVYYAVKQDIFDFRLLPGDRFSENELAERLNVSRTPVRQALFRLAREGYAEVIFRSGWQVKAFDFDYFEELYDLRILLECEAVKRLCALSPSRSSHALAAEKAFWIEAPVLSTGQQVALQDEAFHHALVAATENKQFTLLHRELTEKISIIRRLDFTRDDRITATYQQHRAILHAIFHQQSEQALSLLTDHITESKAAVRNITLHRLQQARRTAQVPTTD</sequence>
<evidence type="ECO:0000313" key="5">
    <source>
        <dbReference type="EMBL" id="MBT0726672.1"/>
    </source>
</evidence>
<keyword evidence="2" id="KW-0238">DNA-binding</keyword>
<dbReference type="EMBL" id="JABBFO010000002">
    <property type="protein sequence ID" value="MBT0726672.1"/>
    <property type="molecule type" value="Genomic_DNA"/>
</dbReference>
<evidence type="ECO:0000256" key="1">
    <source>
        <dbReference type="ARBA" id="ARBA00023015"/>
    </source>
</evidence>
<accession>A0ABS5T3E9</accession>
<dbReference type="PANTHER" id="PTHR43537:SF5">
    <property type="entry name" value="UXU OPERON TRANSCRIPTIONAL REGULATOR"/>
    <property type="match status" value="1"/>
</dbReference>
<reference evidence="5 6" key="1">
    <citation type="submission" date="2020-04" db="EMBL/GenBank/DDBJ databases">
        <title>Genome sequencing of Rosenbergiella species.</title>
        <authorList>
            <person name="Alvarez-Perez S."/>
            <person name="Lievens B."/>
        </authorList>
    </citation>
    <scope>NUCLEOTIDE SEQUENCE [LARGE SCALE GENOMIC DNA]</scope>
    <source>
        <strain evidence="5 6">CdVSA20.1</strain>
    </source>
</reference>
<comment type="caution">
    <text evidence="5">The sequence shown here is derived from an EMBL/GenBank/DDBJ whole genome shotgun (WGS) entry which is preliminary data.</text>
</comment>
<dbReference type="Pfam" id="PF00392">
    <property type="entry name" value="GntR"/>
    <property type="match status" value="1"/>
</dbReference>
<dbReference type="SMART" id="SM00345">
    <property type="entry name" value="HTH_GNTR"/>
    <property type="match status" value="1"/>
</dbReference>
<dbReference type="InterPro" id="IPR008920">
    <property type="entry name" value="TF_FadR/GntR_C"/>
</dbReference>
<dbReference type="PANTHER" id="PTHR43537">
    <property type="entry name" value="TRANSCRIPTIONAL REGULATOR, GNTR FAMILY"/>
    <property type="match status" value="1"/>
</dbReference>
<dbReference type="SMART" id="SM00895">
    <property type="entry name" value="FCD"/>
    <property type="match status" value="1"/>
</dbReference>
<dbReference type="SUPFAM" id="SSF46785">
    <property type="entry name" value="Winged helix' DNA-binding domain"/>
    <property type="match status" value="1"/>
</dbReference>
<dbReference type="SUPFAM" id="SSF48008">
    <property type="entry name" value="GntR ligand-binding domain-like"/>
    <property type="match status" value="1"/>
</dbReference>
<feature type="domain" description="HTH gntR-type" evidence="4">
    <location>
        <begin position="11"/>
        <end position="78"/>
    </location>
</feature>
<dbReference type="InterPro" id="IPR036390">
    <property type="entry name" value="WH_DNA-bd_sf"/>
</dbReference>
<keyword evidence="1" id="KW-0805">Transcription regulation</keyword>
<keyword evidence="6" id="KW-1185">Reference proteome</keyword>
<name>A0ABS5T3E9_9GAMM</name>
<dbReference type="Pfam" id="PF07729">
    <property type="entry name" value="FCD"/>
    <property type="match status" value="1"/>
</dbReference>
<dbReference type="InterPro" id="IPR036388">
    <property type="entry name" value="WH-like_DNA-bd_sf"/>
</dbReference>
<keyword evidence="3" id="KW-0804">Transcription</keyword>
<evidence type="ECO:0000256" key="2">
    <source>
        <dbReference type="ARBA" id="ARBA00023125"/>
    </source>
</evidence>